<gene>
    <name evidence="6" type="ORF">BCR42DRAFT_453508</name>
</gene>
<dbReference type="InterPro" id="IPR008011">
    <property type="entry name" value="Complex1_LYR_dom"/>
</dbReference>
<comment type="subcellular location">
    <subcellularLocation>
        <location evidence="1">Mitochondrion matrix</location>
    </subcellularLocation>
</comment>
<dbReference type="AlphaFoldDB" id="A0A1X2IAQ0"/>
<sequence length="81" mass="9797">MAGPVKRSGLQQQIISMYRECFRAAREKPKANRPHFYKFIRQEFRKHDIKKSDFATIEYMLRKGQRQLEAYRKPTIQDVHV</sequence>
<keyword evidence="3" id="KW-0143">Chaperone</keyword>
<keyword evidence="2" id="KW-0496">Mitochondrion</keyword>
<dbReference type="PANTHER" id="PTHR47046">
    <property type="entry name" value="SUCCINATE DEHYDROGENASE ASSEMBLY FACTOR 1, MITOCHONDRIAL"/>
    <property type="match status" value="1"/>
</dbReference>
<evidence type="ECO:0000259" key="5">
    <source>
        <dbReference type="Pfam" id="PF05347"/>
    </source>
</evidence>
<name>A0A1X2IAQ0_9FUNG</name>
<protein>
    <recommendedName>
        <fullName evidence="5">Complex 1 LYR protein domain-containing protein</fullName>
    </recommendedName>
</protein>
<accession>A0A1X2IAQ0</accession>
<comment type="caution">
    <text evidence="6">The sequence shown here is derived from an EMBL/GenBank/DDBJ whole genome shotgun (WGS) entry which is preliminary data.</text>
</comment>
<feature type="domain" description="Complex 1 LYR protein" evidence="5">
    <location>
        <begin position="12"/>
        <end position="69"/>
    </location>
</feature>
<proteinExistence type="inferred from homology"/>
<dbReference type="InterPro" id="IPR052687">
    <property type="entry name" value="SDHAF1"/>
</dbReference>
<reference evidence="6 7" key="1">
    <citation type="submission" date="2016-07" db="EMBL/GenBank/DDBJ databases">
        <title>Pervasive Adenine N6-methylation of Active Genes in Fungi.</title>
        <authorList>
            <consortium name="DOE Joint Genome Institute"/>
            <person name="Mondo S.J."/>
            <person name="Dannebaum R.O."/>
            <person name="Kuo R.C."/>
            <person name="Labutti K."/>
            <person name="Haridas S."/>
            <person name="Kuo A."/>
            <person name="Salamov A."/>
            <person name="Ahrendt S.R."/>
            <person name="Lipzen A."/>
            <person name="Sullivan W."/>
            <person name="Andreopoulos W.B."/>
            <person name="Clum A."/>
            <person name="Lindquist E."/>
            <person name="Daum C."/>
            <person name="Ramamoorthy G.K."/>
            <person name="Gryganskyi A."/>
            <person name="Culley D."/>
            <person name="Magnuson J.K."/>
            <person name="James T.Y."/>
            <person name="O'Malley M.A."/>
            <person name="Stajich J.E."/>
            <person name="Spatafora J.W."/>
            <person name="Visel A."/>
            <person name="Grigoriev I.V."/>
        </authorList>
    </citation>
    <scope>NUCLEOTIDE SEQUENCE [LARGE SCALE GENOMIC DNA]</scope>
    <source>
        <strain evidence="6 7">NRRL 1336</strain>
    </source>
</reference>
<dbReference type="Pfam" id="PF05347">
    <property type="entry name" value="Complex1_LYR"/>
    <property type="match status" value="1"/>
</dbReference>
<dbReference type="GO" id="GO:0005759">
    <property type="term" value="C:mitochondrial matrix"/>
    <property type="evidence" value="ECO:0007669"/>
    <property type="project" value="UniProtKB-SubCell"/>
</dbReference>
<evidence type="ECO:0000313" key="7">
    <source>
        <dbReference type="Proteomes" id="UP000193560"/>
    </source>
</evidence>
<dbReference type="CDD" id="cd20268">
    <property type="entry name" value="Complex1_LYR_SDHAF1_LYRM8"/>
    <property type="match status" value="1"/>
</dbReference>
<evidence type="ECO:0000256" key="1">
    <source>
        <dbReference type="ARBA" id="ARBA00004305"/>
    </source>
</evidence>
<dbReference type="EMBL" id="MCGE01000018">
    <property type="protein sequence ID" value="ORZ12820.1"/>
    <property type="molecule type" value="Genomic_DNA"/>
</dbReference>
<dbReference type="STRING" id="90262.A0A1X2IAQ0"/>
<organism evidence="6 7">
    <name type="scientific">Absidia repens</name>
    <dbReference type="NCBI Taxonomy" id="90262"/>
    <lineage>
        <taxon>Eukaryota</taxon>
        <taxon>Fungi</taxon>
        <taxon>Fungi incertae sedis</taxon>
        <taxon>Mucoromycota</taxon>
        <taxon>Mucoromycotina</taxon>
        <taxon>Mucoromycetes</taxon>
        <taxon>Mucorales</taxon>
        <taxon>Cunninghamellaceae</taxon>
        <taxon>Absidia</taxon>
    </lineage>
</organism>
<evidence type="ECO:0000256" key="2">
    <source>
        <dbReference type="ARBA" id="ARBA00023128"/>
    </source>
</evidence>
<evidence type="ECO:0000256" key="4">
    <source>
        <dbReference type="ARBA" id="ARBA00025715"/>
    </source>
</evidence>
<dbReference type="PANTHER" id="PTHR47046:SF1">
    <property type="entry name" value="SUCCINATE DEHYDROGENASE ASSEMBLY FACTOR 1, MITOCHONDRIAL"/>
    <property type="match status" value="1"/>
</dbReference>
<evidence type="ECO:0000313" key="6">
    <source>
        <dbReference type="EMBL" id="ORZ12820.1"/>
    </source>
</evidence>
<comment type="similarity">
    <text evidence="4">Belongs to the complex I LYR family. SDHAF1 subfamily.</text>
</comment>
<dbReference type="OrthoDB" id="273010at2759"/>
<dbReference type="GO" id="GO:0034553">
    <property type="term" value="P:mitochondrial respiratory chain complex II assembly"/>
    <property type="evidence" value="ECO:0007669"/>
    <property type="project" value="InterPro"/>
</dbReference>
<keyword evidence="7" id="KW-1185">Reference proteome</keyword>
<dbReference type="Proteomes" id="UP000193560">
    <property type="component" value="Unassembled WGS sequence"/>
</dbReference>
<evidence type="ECO:0000256" key="3">
    <source>
        <dbReference type="ARBA" id="ARBA00023186"/>
    </source>
</evidence>
<dbReference type="InterPro" id="IPR045295">
    <property type="entry name" value="Complex1_LYR_SDHAF1_LYRM8"/>
</dbReference>